<evidence type="ECO:0000256" key="3">
    <source>
        <dbReference type="ARBA" id="ARBA00022821"/>
    </source>
</evidence>
<dbReference type="GO" id="GO:0016709">
    <property type="term" value="F:oxidoreductase activity, acting on paired donors, with incorporation or reduction of molecular oxygen, NAD(P)H as one donor, and incorporation of one atom of oxygen"/>
    <property type="evidence" value="ECO:0007669"/>
    <property type="project" value="UniProtKB-ARBA"/>
</dbReference>
<keyword evidence="2 6" id="KW-0479">Metal-binding</keyword>
<dbReference type="SUPFAM" id="SSF48264">
    <property type="entry name" value="Cytochrome P450"/>
    <property type="match status" value="1"/>
</dbReference>
<evidence type="ECO:0000313" key="9">
    <source>
        <dbReference type="EMBL" id="GJN16012.1"/>
    </source>
</evidence>
<dbReference type="PRINTS" id="PR00463">
    <property type="entry name" value="EP450I"/>
</dbReference>
<dbReference type="PANTHER" id="PTHR47950:SF44">
    <property type="entry name" value="CYTOCHROME P450, FAMILY 76, SUBFAMILY C, POLYPEPTIDE 5-RELATED"/>
    <property type="match status" value="1"/>
</dbReference>
<keyword evidence="8" id="KW-1133">Transmembrane helix</keyword>
<evidence type="ECO:0000256" key="7">
    <source>
        <dbReference type="RuleBase" id="RU000461"/>
    </source>
</evidence>
<keyword evidence="4 7" id="KW-0560">Oxidoreductase</keyword>
<dbReference type="EMBL" id="BQKI01000072">
    <property type="protein sequence ID" value="GJN16012.1"/>
    <property type="molecule type" value="Genomic_DNA"/>
</dbReference>
<comment type="caution">
    <text evidence="9">The sequence shown here is derived from an EMBL/GenBank/DDBJ whole genome shotgun (WGS) entry which is preliminary data.</text>
</comment>
<keyword evidence="5 6" id="KW-0408">Iron</keyword>
<name>A0AAV5DZX2_ELECO</name>
<dbReference type="InterPro" id="IPR036396">
    <property type="entry name" value="Cyt_P450_sf"/>
</dbReference>
<dbReference type="InterPro" id="IPR002401">
    <property type="entry name" value="Cyt_P450_E_grp-I"/>
</dbReference>
<dbReference type="PRINTS" id="PR00385">
    <property type="entry name" value="P450"/>
</dbReference>
<dbReference type="AlphaFoldDB" id="A0AAV5DZX2"/>
<keyword evidence="6 7" id="KW-0349">Heme</keyword>
<keyword evidence="10" id="KW-1185">Reference proteome</keyword>
<dbReference type="InterPro" id="IPR017972">
    <property type="entry name" value="Cyt_P450_CS"/>
</dbReference>
<keyword evidence="8" id="KW-0812">Transmembrane</keyword>
<keyword evidence="7" id="KW-0503">Monooxygenase</keyword>
<sequence length="481" mass="52924">MDIVEISWMLWATLAVALIIYYLSILTRDSCSARKPPGPRPHPFIGNLLHLRGGNLHHTLARLARIHGPVMRLKLGLTTAVVISSCDAAREAFMRHDRRLAARAVPDATHAFGFADRSVVWLPSSDPLWKTLRGVVASHLFTPRSLASARSVREHKVRELVSYFRERAGREVEVGHAVYGGVLNLVSNVICSVVVVDIGADSATGLRKVVEDLVELIATPNVSDLYPFLRPLDLQGWRRFAAKHLEKIFSILDGIVDRRVEEVRSSSSKERQNSDFLDALIKLMSTGKMARDNVTSILFDVFTAGSDTIAITVEWAMAELLRNPSIMDKARAEIKGVLGDKETIEEPDAASLPYLQAVVKEAMRLHPVAPIMLPHKAVEDGVEVCGYAVPQGATVIFNVAAEVDFKGKDFEFIPFGSGRRMCPGLPMAERVVPHILASLLHAFEWRLPDGASSAEQLDVTEKFTTANVMAVPLRAVPVAIT</sequence>
<evidence type="ECO:0000313" key="10">
    <source>
        <dbReference type="Proteomes" id="UP001054889"/>
    </source>
</evidence>
<evidence type="ECO:0000256" key="8">
    <source>
        <dbReference type="SAM" id="Phobius"/>
    </source>
</evidence>
<reference evidence="9" key="2">
    <citation type="submission" date="2021-12" db="EMBL/GenBank/DDBJ databases">
        <title>Resequencing data analysis of finger millet.</title>
        <authorList>
            <person name="Hatakeyama M."/>
            <person name="Aluri S."/>
            <person name="Balachadran M.T."/>
            <person name="Sivarajan S.R."/>
            <person name="Poveda L."/>
            <person name="Shimizu-Inatsugi R."/>
            <person name="Schlapbach R."/>
            <person name="Sreeman S.M."/>
            <person name="Shimizu K.K."/>
        </authorList>
    </citation>
    <scope>NUCLEOTIDE SEQUENCE</scope>
</reference>
<dbReference type="FunFam" id="1.10.630.10:FF:000007">
    <property type="entry name" value="Cytochrome P450 76C4"/>
    <property type="match status" value="1"/>
</dbReference>
<evidence type="ECO:0000256" key="6">
    <source>
        <dbReference type="PIRSR" id="PIRSR602401-1"/>
    </source>
</evidence>
<proteinExistence type="inferred from homology"/>
<evidence type="ECO:0000256" key="4">
    <source>
        <dbReference type="ARBA" id="ARBA00023002"/>
    </source>
</evidence>
<dbReference type="Pfam" id="PF00067">
    <property type="entry name" value="p450"/>
    <property type="match status" value="2"/>
</dbReference>
<comment type="similarity">
    <text evidence="1 7">Belongs to the cytochrome P450 family.</text>
</comment>
<evidence type="ECO:0000256" key="2">
    <source>
        <dbReference type="ARBA" id="ARBA00022723"/>
    </source>
</evidence>
<comment type="cofactor">
    <cofactor evidence="6">
        <name>heme</name>
        <dbReference type="ChEBI" id="CHEBI:30413"/>
    </cofactor>
</comment>
<protein>
    <submittedName>
        <fullName evidence="9">Uncharacterized protein</fullName>
    </submittedName>
</protein>
<keyword evidence="8" id="KW-0472">Membrane</keyword>
<dbReference type="GO" id="GO:0006952">
    <property type="term" value="P:defense response"/>
    <property type="evidence" value="ECO:0007669"/>
    <property type="project" value="UniProtKB-KW"/>
</dbReference>
<dbReference type="Proteomes" id="UP001054889">
    <property type="component" value="Unassembled WGS sequence"/>
</dbReference>
<gene>
    <name evidence="9" type="primary">gb02962</name>
    <name evidence="9" type="ORF">PR202_gb02962</name>
</gene>
<feature type="transmembrane region" description="Helical" evidence="8">
    <location>
        <begin position="6"/>
        <end position="25"/>
    </location>
</feature>
<dbReference type="Gene3D" id="1.10.630.10">
    <property type="entry name" value="Cytochrome P450"/>
    <property type="match status" value="1"/>
</dbReference>
<dbReference type="PANTHER" id="PTHR47950">
    <property type="entry name" value="CYTOCHROME P450, FAMILY 76, SUBFAMILY C, POLYPEPTIDE 5-RELATED"/>
    <property type="match status" value="1"/>
</dbReference>
<evidence type="ECO:0000256" key="1">
    <source>
        <dbReference type="ARBA" id="ARBA00010617"/>
    </source>
</evidence>
<evidence type="ECO:0000256" key="5">
    <source>
        <dbReference type="ARBA" id="ARBA00023004"/>
    </source>
</evidence>
<reference evidence="9" key="1">
    <citation type="journal article" date="2018" name="DNA Res.">
        <title>Multiple hybrid de novo genome assembly of finger millet, an orphan allotetraploid crop.</title>
        <authorList>
            <person name="Hatakeyama M."/>
            <person name="Aluri S."/>
            <person name="Balachadran M.T."/>
            <person name="Sivarajan S.R."/>
            <person name="Patrignani A."/>
            <person name="Gruter S."/>
            <person name="Poveda L."/>
            <person name="Shimizu-Inatsugi R."/>
            <person name="Baeten J."/>
            <person name="Francoijs K.J."/>
            <person name="Nataraja K.N."/>
            <person name="Reddy Y.A.N."/>
            <person name="Phadnis S."/>
            <person name="Ravikumar R.L."/>
            <person name="Schlapbach R."/>
            <person name="Sreeman S.M."/>
            <person name="Shimizu K.K."/>
        </authorList>
    </citation>
    <scope>NUCLEOTIDE SEQUENCE</scope>
</reference>
<dbReference type="GO" id="GO:0051502">
    <property type="term" value="P:diterpene phytoalexin biosynthetic process"/>
    <property type="evidence" value="ECO:0007669"/>
    <property type="project" value="UniProtKB-ARBA"/>
</dbReference>
<accession>A0AAV5DZX2</accession>
<dbReference type="GO" id="GO:0020037">
    <property type="term" value="F:heme binding"/>
    <property type="evidence" value="ECO:0007669"/>
    <property type="project" value="InterPro"/>
</dbReference>
<organism evidence="9 10">
    <name type="scientific">Eleusine coracana subsp. coracana</name>
    <dbReference type="NCBI Taxonomy" id="191504"/>
    <lineage>
        <taxon>Eukaryota</taxon>
        <taxon>Viridiplantae</taxon>
        <taxon>Streptophyta</taxon>
        <taxon>Embryophyta</taxon>
        <taxon>Tracheophyta</taxon>
        <taxon>Spermatophyta</taxon>
        <taxon>Magnoliopsida</taxon>
        <taxon>Liliopsida</taxon>
        <taxon>Poales</taxon>
        <taxon>Poaceae</taxon>
        <taxon>PACMAD clade</taxon>
        <taxon>Chloridoideae</taxon>
        <taxon>Cynodonteae</taxon>
        <taxon>Eleusininae</taxon>
        <taxon>Eleusine</taxon>
    </lineage>
</organism>
<keyword evidence="3" id="KW-0611">Plant defense</keyword>
<feature type="binding site" description="axial binding residue" evidence="6">
    <location>
        <position position="422"/>
    </location>
    <ligand>
        <name>heme</name>
        <dbReference type="ChEBI" id="CHEBI:30413"/>
    </ligand>
    <ligandPart>
        <name>Fe</name>
        <dbReference type="ChEBI" id="CHEBI:18248"/>
    </ligandPart>
</feature>
<dbReference type="CDD" id="cd11073">
    <property type="entry name" value="CYP76-like"/>
    <property type="match status" value="1"/>
</dbReference>
<dbReference type="GO" id="GO:0005506">
    <property type="term" value="F:iron ion binding"/>
    <property type="evidence" value="ECO:0007669"/>
    <property type="project" value="InterPro"/>
</dbReference>
<dbReference type="PROSITE" id="PS00086">
    <property type="entry name" value="CYTOCHROME_P450"/>
    <property type="match status" value="1"/>
</dbReference>
<dbReference type="InterPro" id="IPR001128">
    <property type="entry name" value="Cyt_P450"/>
</dbReference>